<dbReference type="InterPro" id="IPR013658">
    <property type="entry name" value="SGL"/>
</dbReference>
<comment type="caution">
    <text evidence="5">The sequence shown here is derived from an EMBL/GenBank/DDBJ whole genome shotgun (WGS) entry which is preliminary data.</text>
</comment>
<accession>A0AAD9Y321</accession>
<evidence type="ECO:0000313" key="5">
    <source>
        <dbReference type="EMBL" id="KAK2736102.1"/>
    </source>
</evidence>
<sequence length="144" mass="15861">MIPNSVGWSPDNTTMYFTHSTERKVYAWDYAPADGALSRKRVVYTHDGPGEPDGFRVDGDGNLWHAVYGEGRVLKISPEGRLVGEILLPTKAIPRVQFVGTELFITTASLDEGEDATEEQHENGGALFRVDVGAKGLGFFEFKL</sequence>
<dbReference type="EMBL" id="VYYT01000433">
    <property type="protein sequence ID" value="KAK2736102.1"/>
    <property type="molecule type" value="Genomic_DNA"/>
</dbReference>
<dbReference type="InterPro" id="IPR005511">
    <property type="entry name" value="SMP-30"/>
</dbReference>
<evidence type="ECO:0000256" key="1">
    <source>
        <dbReference type="ARBA" id="ARBA00008853"/>
    </source>
</evidence>
<gene>
    <name evidence="5" type="ORF">CKAH01_07856</name>
</gene>
<dbReference type="PRINTS" id="PR01790">
    <property type="entry name" value="SMP30FAMILY"/>
</dbReference>
<dbReference type="SUPFAM" id="SSF63829">
    <property type="entry name" value="Calcium-dependent phosphotriesterase"/>
    <property type="match status" value="1"/>
</dbReference>
<dbReference type="Gene3D" id="2.120.10.30">
    <property type="entry name" value="TolB, C-terminal domain"/>
    <property type="match status" value="1"/>
</dbReference>
<evidence type="ECO:0000259" key="4">
    <source>
        <dbReference type="Pfam" id="PF08450"/>
    </source>
</evidence>
<dbReference type="GO" id="GO:0005509">
    <property type="term" value="F:calcium ion binding"/>
    <property type="evidence" value="ECO:0007669"/>
    <property type="project" value="TreeGrafter"/>
</dbReference>
<name>A0AAD9Y321_COLKA</name>
<reference evidence="5" key="1">
    <citation type="submission" date="2023-02" db="EMBL/GenBank/DDBJ databases">
        <title>Colletotrichum kahawae CIFC_Que2 genome sequencing and assembly.</title>
        <authorList>
            <person name="Baroncelli R."/>
        </authorList>
    </citation>
    <scope>NUCLEOTIDE SEQUENCE</scope>
    <source>
        <strain evidence="5">CIFC_Que2</strain>
    </source>
</reference>
<feature type="binding site" evidence="3">
    <location>
        <position position="53"/>
    </location>
    <ligand>
        <name>a divalent metal cation</name>
        <dbReference type="ChEBI" id="CHEBI:60240"/>
    </ligand>
</feature>
<proteinExistence type="inferred from homology"/>
<keyword evidence="3" id="KW-0862">Zinc</keyword>
<dbReference type="PANTHER" id="PTHR10907">
    <property type="entry name" value="REGUCALCIN"/>
    <property type="match status" value="1"/>
</dbReference>
<evidence type="ECO:0000256" key="2">
    <source>
        <dbReference type="PIRSR" id="PIRSR605511-1"/>
    </source>
</evidence>
<feature type="binding site" evidence="3">
    <location>
        <position position="4"/>
    </location>
    <ligand>
        <name>a divalent metal cation</name>
        <dbReference type="ChEBI" id="CHEBI:60240"/>
    </ligand>
</feature>
<dbReference type="InterPro" id="IPR011042">
    <property type="entry name" value="6-blade_b-propeller_TolB-like"/>
</dbReference>
<feature type="domain" description="SMP-30/Gluconolactonase/LRE-like region" evidence="4">
    <location>
        <begin position="2"/>
        <end position="108"/>
    </location>
</feature>
<dbReference type="Pfam" id="PF08450">
    <property type="entry name" value="SGL"/>
    <property type="match status" value="1"/>
</dbReference>
<comment type="similarity">
    <text evidence="1">Belongs to the SMP-30/CGR1 family.</text>
</comment>
<dbReference type="PANTHER" id="PTHR10907:SF47">
    <property type="entry name" value="REGUCALCIN"/>
    <property type="match status" value="1"/>
</dbReference>
<feature type="active site" description="Proton donor/acceptor" evidence="2">
    <location>
        <position position="53"/>
    </location>
</feature>
<keyword evidence="6" id="KW-1185">Reference proteome</keyword>
<dbReference type="Proteomes" id="UP001281614">
    <property type="component" value="Unassembled WGS sequence"/>
</dbReference>
<evidence type="ECO:0000256" key="3">
    <source>
        <dbReference type="PIRSR" id="PIRSR605511-2"/>
    </source>
</evidence>
<keyword evidence="3" id="KW-0479">Metal-binding</keyword>
<protein>
    <submittedName>
        <fullName evidence="5">Calcium homeostasis protein</fullName>
    </submittedName>
</protein>
<evidence type="ECO:0000313" key="6">
    <source>
        <dbReference type="Proteomes" id="UP001281614"/>
    </source>
</evidence>
<organism evidence="5 6">
    <name type="scientific">Colletotrichum kahawae</name>
    <name type="common">Coffee berry disease fungus</name>
    <dbReference type="NCBI Taxonomy" id="34407"/>
    <lineage>
        <taxon>Eukaryota</taxon>
        <taxon>Fungi</taxon>
        <taxon>Dikarya</taxon>
        <taxon>Ascomycota</taxon>
        <taxon>Pezizomycotina</taxon>
        <taxon>Sordariomycetes</taxon>
        <taxon>Hypocreomycetidae</taxon>
        <taxon>Glomerellales</taxon>
        <taxon>Glomerellaceae</taxon>
        <taxon>Colletotrichum</taxon>
        <taxon>Colletotrichum gloeosporioides species complex</taxon>
    </lineage>
</organism>
<dbReference type="GO" id="GO:0004341">
    <property type="term" value="F:gluconolactonase activity"/>
    <property type="evidence" value="ECO:0007669"/>
    <property type="project" value="TreeGrafter"/>
</dbReference>
<comment type="cofactor">
    <cofactor evidence="3">
        <name>Zn(2+)</name>
        <dbReference type="ChEBI" id="CHEBI:29105"/>
    </cofactor>
    <text evidence="3">Binds 1 divalent metal cation per subunit.</text>
</comment>
<dbReference type="AlphaFoldDB" id="A0AAD9Y321"/>